<keyword evidence="4" id="KW-1185">Reference proteome</keyword>
<dbReference type="EMBL" id="KB007948">
    <property type="protein sequence ID" value="ELR18647.1"/>
    <property type="molecule type" value="Genomic_DNA"/>
</dbReference>
<evidence type="ECO:0000256" key="1">
    <source>
        <dbReference type="SAM" id="MobiDB-lite"/>
    </source>
</evidence>
<gene>
    <name evidence="3" type="ORF">ACA1_392930</name>
</gene>
<feature type="region of interest" description="Disordered" evidence="1">
    <location>
        <begin position="1"/>
        <end position="24"/>
    </location>
</feature>
<dbReference type="GeneID" id="14919482"/>
<dbReference type="AlphaFoldDB" id="L8H0B9"/>
<dbReference type="PROSITE" id="PS51823">
    <property type="entry name" value="CLU"/>
    <property type="match status" value="1"/>
</dbReference>
<dbReference type="InterPro" id="IPR025697">
    <property type="entry name" value="CLU_dom"/>
</dbReference>
<dbReference type="Pfam" id="PF13236">
    <property type="entry name" value="CLU"/>
    <property type="match status" value="1"/>
</dbReference>
<dbReference type="Proteomes" id="UP000011083">
    <property type="component" value="Unassembled WGS sequence"/>
</dbReference>
<dbReference type="KEGG" id="acan:ACA1_392930"/>
<dbReference type="RefSeq" id="XP_004340690.1">
    <property type="nucleotide sequence ID" value="XM_004340642.1"/>
</dbReference>
<evidence type="ECO:0000259" key="2">
    <source>
        <dbReference type="PROSITE" id="PS51823"/>
    </source>
</evidence>
<evidence type="ECO:0000313" key="4">
    <source>
        <dbReference type="Proteomes" id="UP000011083"/>
    </source>
</evidence>
<dbReference type="OrthoDB" id="550575at2759"/>
<feature type="compositionally biased region" description="Low complexity" evidence="1">
    <location>
        <begin position="7"/>
        <end position="17"/>
    </location>
</feature>
<proteinExistence type="predicted"/>
<feature type="domain" description="Clu" evidence="2">
    <location>
        <begin position="126"/>
        <end position="236"/>
    </location>
</feature>
<organism evidence="3 4">
    <name type="scientific">Acanthamoeba castellanii (strain ATCC 30010 / Neff)</name>
    <dbReference type="NCBI Taxonomy" id="1257118"/>
    <lineage>
        <taxon>Eukaryota</taxon>
        <taxon>Amoebozoa</taxon>
        <taxon>Discosea</taxon>
        <taxon>Longamoebia</taxon>
        <taxon>Centramoebida</taxon>
        <taxon>Acanthamoebidae</taxon>
        <taxon>Acanthamoeba</taxon>
    </lineage>
</organism>
<protein>
    <recommendedName>
        <fullName evidence="2">Clu domain-containing protein</fullName>
    </recommendedName>
</protein>
<evidence type="ECO:0000313" key="3">
    <source>
        <dbReference type="EMBL" id="ELR18647.1"/>
    </source>
</evidence>
<sequence length="236" mass="26667">MSATNKATPAPAAAATAGGRRMPMLQKSSSFIHRTRHLNDPHKSDARHYYVSHHADGKAKATTLQRHGVDKDMIELSRVAQDDALREKEDRKRREEVEAQVLEAFRAATEGKPKQDPAAERRLKRDLRKLLMRRRSSGLKKKHLSFDRKWNEEYQALLDKGIWNMSANDAQEISNLMHDFVFNVETYAKVIINELNVDDSKKTIKPVEVGGIAGGKKYVVQLWSSGCLALLAPTEP</sequence>
<accession>L8H0B9</accession>
<reference evidence="3 4" key="1">
    <citation type="journal article" date="2013" name="Genome Biol.">
        <title>Genome of Acanthamoeba castellanii highlights extensive lateral gene transfer and early evolution of tyrosine kinase signaling.</title>
        <authorList>
            <person name="Clarke M."/>
            <person name="Lohan A.J."/>
            <person name="Liu B."/>
            <person name="Lagkouvardos I."/>
            <person name="Roy S."/>
            <person name="Zafar N."/>
            <person name="Bertelli C."/>
            <person name="Schilde C."/>
            <person name="Kianianmomeni A."/>
            <person name="Burglin T.R."/>
            <person name="Frech C."/>
            <person name="Turcotte B."/>
            <person name="Kopec K.O."/>
            <person name="Synnott J.M."/>
            <person name="Choo C."/>
            <person name="Paponov I."/>
            <person name="Finkler A."/>
            <person name="Soon Heng Tan C."/>
            <person name="Hutchins A.P."/>
            <person name="Weinmeier T."/>
            <person name="Rattei T."/>
            <person name="Chu J.S."/>
            <person name="Gimenez G."/>
            <person name="Irimia M."/>
            <person name="Rigden D.J."/>
            <person name="Fitzpatrick D.A."/>
            <person name="Lorenzo-Morales J."/>
            <person name="Bateman A."/>
            <person name="Chiu C.H."/>
            <person name="Tang P."/>
            <person name="Hegemann P."/>
            <person name="Fromm H."/>
            <person name="Raoult D."/>
            <person name="Greub G."/>
            <person name="Miranda-Saavedra D."/>
            <person name="Chen N."/>
            <person name="Nash P."/>
            <person name="Ginger M.L."/>
            <person name="Horn M."/>
            <person name="Schaap P."/>
            <person name="Caler L."/>
            <person name="Loftus B."/>
        </authorList>
    </citation>
    <scope>NUCLEOTIDE SEQUENCE [LARGE SCALE GENOMIC DNA]</scope>
    <source>
        <strain evidence="3 4">Neff</strain>
    </source>
</reference>
<name>L8H0B9_ACACF</name>
<dbReference type="VEuPathDB" id="AmoebaDB:ACA1_392930"/>